<keyword evidence="1" id="KW-0862">Zinc</keyword>
<feature type="region of interest" description="Disordered" evidence="2">
    <location>
        <begin position="1"/>
        <end position="41"/>
    </location>
</feature>
<dbReference type="SUPFAM" id="SSF57850">
    <property type="entry name" value="RING/U-box"/>
    <property type="match status" value="1"/>
</dbReference>
<keyword evidence="1" id="KW-0479">Metal-binding</keyword>
<dbReference type="OrthoDB" id="5855668at2759"/>
<dbReference type="GO" id="GO:0004842">
    <property type="term" value="F:ubiquitin-protein transferase activity"/>
    <property type="evidence" value="ECO:0000318"/>
    <property type="project" value="GO_Central"/>
</dbReference>
<organism evidence="4 5">
    <name type="scientific">Nelumbo nucifera</name>
    <name type="common">Sacred lotus</name>
    <dbReference type="NCBI Taxonomy" id="4432"/>
    <lineage>
        <taxon>Eukaryota</taxon>
        <taxon>Viridiplantae</taxon>
        <taxon>Streptophyta</taxon>
        <taxon>Embryophyta</taxon>
        <taxon>Tracheophyta</taxon>
        <taxon>Spermatophyta</taxon>
        <taxon>Magnoliopsida</taxon>
        <taxon>Proteales</taxon>
        <taxon>Nelumbonaceae</taxon>
        <taxon>Nelumbo</taxon>
    </lineage>
</organism>
<protein>
    <submittedName>
        <fullName evidence="5">E3 ubiquitin-protein ligase RGLG1-like</fullName>
    </submittedName>
</protein>
<proteinExistence type="predicted"/>
<dbReference type="InterPro" id="IPR013083">
    <property type="entry name" value="Znf_RING/FYVE/PHD"/>
</dbReference>
<keyword evidence="4" id="KW-1185">Reference proteome</keyword>
<dbReference type="GO" id="GO:0008270">
    <property type="term" value="F:zinc ion binding"/>
    <property type="evidence" value="ECO:0007669"/>
    <property type="project" value="UniProtKB-KW"/>
</dbReference>
<dbReference type="InterPro" id="IPR036465">
    <property type="entry name" value="vWFA_dom_sf"/>
</dbReference>
<dbReference type="Gene3D" id="3.30.40.10">
    <property type="entry name" value="Zinc/RING finger domain, C3HC4 (zinc finger)"/>
    <property type="match status" value="1"/>
</dbReference>
<dbReference type="PANTHER" id="PTHR45751:SF30">
    <property type="entry name" value="E3 UBIQUITIN-PROTEIN LIGASE RGLG5"/>
    <property type="match status" value="1"/>
</dbReference>
<keyword evidence="1" id="KW-0863">Zinc-finger</keyword>
<dbReference type="GO" id="GO:0005634">
    <property type="term" value="C:nucleus"/>
    <property type="evidence" value="ECO:0000318"/>
    <property type="project" value="GO_Central"/>
</dbReference>
<feature type="domain" description="RING-type" evidence="3">
    <location>
        <begin position="342"/>
        <end position="376"/>
    </location>
</feature>
<evidence type="ECO:0000256" key="2">
    <source>
        <dbReference type="SAM" id="MobiDB-lite"/>
    </source>
</evidence>
<dbReference type="InterPro" id="IPR052079">
    <property type="entry name" value="E3_ligase/Copine_domain"/>
</dbReference>
<accession>A0A1U7Z4P7</accession>
<dbReference type="eggNOG" id="KOG1327">
    <property type="taxonomic scope" value="Eukaryota"/>
</dbReference>
<evidence type="ECO:0000259" key="3">
    <source>
        <dbReference type="PROSITE" id="PS50089"/>
    </source>
</evidence>
<dbReference type="GeneID" id="104590299"/>
<dbReference type="PANTHER" id="PTHR45751">
    <property type="entry name" value="COPINE FAMILY PROTEIN 1"/>
    <property type="match status" value="1"/>
</dbReference>
<gene>
    <name evidence="5" type="primary">LOC104590299</name>
</gene>
<evidence type="ECO:0000313" key="5">
    <source>
        <dbReference type="RefSeq" id="XP_010247209.1"/>
    </source>
</evidence>
<dbReference type="Pfam" id="PF07002">
    <property type="entry name" value="Copine"/>
    <property type="match status" value="1"/>
</dbReference>
<dbReference type="Gene3D" id="3.40.50.410">
    <property type="entry name" value="von Willebrand factor, type A domain"/>
    <property type="match status" value="1"/>
</dbReference>
<evidence type="ECO:0000256" key="1">
    <source>
        <dbReference type="PROSITE-ProRule" id="PRU00175"/>
    </source>
</evidence>
<dbReference type="RefSeq" id="XP_010247209.1">
    <property type="nucleotide sequence ID" value="XM_010248907.2"/>
</dbReference>
<evidence type="ECO:0000313" key="4">
    <source>
        <dbReference type="Proteomes" id="UP000189703"/>
    </source>
</evidence>
<dbReference type="Proteomes" id="UP000189703">
    <property type="component" value="Unplaced"/>
</dbReference>
<dbReference type="InParanoid" id="A0A1U7Z4P7"/>
<dbReference type="InterPro" id="IPR010734">
    <property type="entry name" value="Copine_C"/>
</dbReference>
<dbReference type="AlphaFoldDB" id="A0A1U7Z4P7"/>
<dbReference type="GO" id="GO:0016567">
    <property type="term" value="P:protein ubiquitination"/>
    <property type="evidence" value="ECO:0000318"/>
    <property type="project" value="GO_Central"/>
</dbReference>
<dbReference type="SUPFAM" id="SSF53300">
    <property type="entry name" value="vWA-like"/>
    <property type="match status" value="1"/>
</dbReference>
<dbReference type="InterPro" id="IPR001841">
    <property type="entry name" value="Znf_RING"/>
</dbReference>
<dbReference type="KEGG" id="nnu:104590299"/>
<dbReference type="PROSITE" id="PS50089">
    <property type="entry name" value="ZF_RING_2"/>
    <property type="match status" value="1"/>
</dbReference>
<name>A0A1U7Z4P7_NELNU</name>
<reference evidence="5" key="1">
    <citation type="submission" date="2025-08" db="UniProtKB">
        <authorList>
            <consortium name="RefSeq"/>
        </authorList>
    </citation>
    <scope>IDENTIFICATION</scope>
</reference>
<sequence>MGSAGSRPSGSRVPSEDHWSVLSPHSPPPERHGFWAKGRRGTRKGDYCCKYNPDQVPGLLGFFDLHPNFIIGIDFTKSNEWKGTISFGASSLHRIGNSTNPYQEAIQMVSTTIGEFHEEENIPCFGFGDVTTGDKHIFSFYPDQRQCVGFDEVQMRYREIALYLQPAEPTSFAPIIEMAMKVVEESGGRYHVLLIFTDGQVPQQSTQKETMDAIVAASTYPLFIILIGVGDGPWDMMKEFAKKDQDQALHNIQFVSFTEIMSENKCIERKRTKFAEAALKEIRKHHGSTIRRDILGHPSGGAPNISPLPPPLGIEGPSPNVLLNASYIEHGAASNSSDDLTCSICCAKAIDVIFDCCGNQACSVCRSKLQLCPFCRREIGDGIRRYVHQHAPMLSQEVC</sequence>